<dbReference type="AlphaFoldDB" id="A0A7C3UV22"/>
<dbReference type="InterPro" id="IPR011990">
    <property type="entry name" value="TPR-like_helical_dom_sf"/>
</dbReference>
<feature type="repeat" description="TPR" evidence="3">
    <location>
        <begin position="24"/>
        <end position="57"/>
    </location>
</feature>
<dbReference type="SUPFAM" id="SSF48452">
    <property type="entry name" value="TPR-like"/>
    <property type="match status" value="2"/>
</dbReference>
<keyword evidence="2 3" id="KW-0802">TPR repeat</keyword>
<proteinExistence type="predicted"/>
<comment type="caution">
    <text evidence="4">The sequence shown here is derived from an EMBL/GenBank/DDBJ whole genome shotgun (WGS) entry which is preliminary data.</text>
</comment>
<dbReference type="InterPro" id="IPR019734">
    <property type="entry name" value="TPR_rpt"/>
</dbReference>
<protein>
    <submittedName>
        <fullName evidence="4">Tetratricopeptide repeat protein</fullName>
    </submittedName>
</protein>
<accession>A0A7C3UV22</accession>
<dbReference type="Pfam" id="PF13181">
    <property type="entry name" value="TPR_8"/>
    <property type="match status" value="2"/>
</dbReference>
<evidence type="ECO:0000256" key="1">
    <source>
        <dbReference type="ARBA" id="ARBA00022737"/>
    </source>
</evidence>
<name>A0A7C3UV22_UNCW3</name>
<sequence length="490" mass="56514">MNGKGKILILWFFVAVFLFAQVPFSARMNGGKIHYRDGRYERAKEQFELALKERPDSPEAHFWLGLALSQLGDGITAAEHFLFAFQNDSNLLLLTRKEEDKRFAVWSALSQKSQHLIISNAYEDALPYAEMTVKVDETRPLGYTLLAQVYSQLNKLDKLQELGRGLISEDSLSPQGYNILGIYYFTSSKWDSAAAIYQKAGYLYEAKVGEYKENLKKEIKRPDAERVIERLIQYQKDKDVYGFRTYVEDSLRLKKSLSLLARLTLELYNTILEKNFALFRTASSYLQASVSRPEKERNDYLVKAETVLNYILKDNPKDLDAKYNLGFVEYSLGKVEEAALLFRELVETKLLFSQLPEKIREELTLEMDSAGDKIVLPLSPEIKAKIKEGDFAYLYRFDTLSPLLSPFEPKTLENLYLLLGASYVRIADLKKAKENYDKAIECFLLVTRLNPESVDAYQNLVVAYREKGDKKMAEKMYLKMEEIKKKKGKQ</sequence>
<organism evidence="4">
    <name type="scientific">candidate division WOR-3 bacterium</name>
    <dbReference type="NCBI Taxonomy" id="2052148"/>
    <lineage>
        <taxon>Bacteria</taxon>
        <taxon>Bacteria division WOR-3</taxon>
    </lineage>
</organism>
<evidence type="ECO:0000256" key="2">
    <source>
        <dbReference type="ARBA" id="ARBA00022803"/>
    </source>
</evidence>
<gene>
    <name evidence="4" type="ORF">ENX07_04480</name>
</gene>
<reference evidence="4" key="1">
    <citation type="journal article" date="2020" name="mSystems">
        <title>Genome- and Community-Level Interaction Insights into Carbon Utilization and Element Cycling Functions of Hydrothermarchaeota in Hydrothermal Sediment.</title>
        <authorList>
            <person name="Zhou Z."/>
            <person name="Liu Y."/>
            <person name="Xu W."/>
            <person name="Pan J."/>
            <person name="Luo Z.H."/>
            <person name="Li M."/>
        </authorList>
    </citation>
    <scope>NUCLEOTIDE SEQUENCE [LARGE SCALE GENOMIC DNA]</scope>
    <source>
        <strain evidence="4">SpSt-906</strain>
    </source>
</reference>
<dbReference type="InterPro" id="IPR051685">
    <property type="entry name" value="Ycf3/AcsC/BcsC/TPR_MFPF"/>
</dbReference>
<evidence type="ECO:0000256" key="3">
    <source>
        <dbReference type="PROSITE-ProRule" id="PRU00339"/>
    </source>
</evidence>
<dbReference type="SMART" id="SM00028">
    <property type="entry name" value="TPR"/>
    <property type="match status" value="6"/>
</dbReference>
<dbReference type="PROSITE" id="PS50005">
    <property type="entry name" value="TPR"/>
    <property type="match status" value="2"/>
</dbReference>
<dbReference type="PANTHER" id="PTHR44943">
    <property type="entry name" value="CELLULOSE SYNTHASE OPERON PROTEIN C"/>
    <property type="match status" value="1"/>
</dbReference>
<dbReference type="Gene3D" id="1.25.40.10">
    <property type="entry name" value="Tetratricopeptide repeat domain"/>
    <property type="match status" value="3"/>
</dbReference>
<dbReference type="PANTHER" id="PTHR44943:SF8">
    <property type="entry name" value="TPR REPEAT-CONTAINING PROTEIN MJ0263"/>
    <property type="match status" value="1"/>
</dbReference>
<keyword evidence="1" id="KW-0677">Repeat</keyword>
<dbReference type="Pfam" id="PF13432">
    <property type="entry name" value="TPR_16"/>
    <property type="match status" value="2"/>
</dbReference>
<dbReference type="EMBL" id="DTMQ01000031">
    <property type="protein sequence ID" value="HGE99309.1"/>
    <property type="molecule type" value="Genomic_DNA"/>
</dbReference>
<feature type="repeat" description="TPR" evidence="3">
    <location>
        <begin position="420"/>
        <end position="453"/>
    </location>
</feature>
<evidence type="ECO:0000313" key="4">
    <source>
        <dbReference type="EMBL" id="HGE99309.1"/>
    </source>
</evidence>